<evidence type="ECO:0000313" key="6">
    <source>
        <dbReference type="EnsemblMetazoa" id="tetur19g01090.1"/>
    </source>
</evidence>
<dbReference type="EnsemblMetazoa" id="tetur19g01090.1">
    <property type="protein sequence ID" value="tetur19g01090.1"/>
    <property type="gene ID" value="tetur19g01090"/>
</dbReference>
<name>T1KRX9_TETUR</name>
<keyword evidence="3" id="KW-0963">Cytoplasm</keyword>
<proteinExistence type="inferred from homology"/>
<dbReference type="GO" id="GO:0005856">
    <property type="term" value="C:cytoskeleton"/>
    <property type="evidence" value="ECO:0007669"/>
    <property type="project" value="UniProtKB-SubCell"/>
</dbReference>
<dbReference type="eggNOG" id="KOG3549">
    <property type="taxonomic scope" value="Eukaryota"/>
</dbReference>
<evidence type="ECO:0000256" key="1">
    <source>
        <dbReference type="ARBA" id="ARBA00004245"/>
    </source>
</evidence>
<evidence type="ECO:0000259" key="5">
    <source>
        <dbReference type="PROSITE" id="PS50106"/>
    </source>
</evidence>
<reference evidence="7" key="1">
    <citation type="submission" date="2011-08" db="EMBL/GenBank/DDBJ databases">
        <authorList>
            <person name="Rombauts S."/>
        </authorList>
    </citation>
    <scope>NUCLEOTIDE SEQUENCE</scope>
    <source>
        <strain evidence="7">London</strain>
    </source>
</reference>
<evidence type="ECO:0000256" key="3">
    <source>
        <dbReference type="ARBA" id="ARBA00023212"/>
    </source>
</evidence>
<keyword evidence="7" id="KW-1185">Reference proteome</keyword>
<sequence length="521" mass="57852">MNLFSLVHQFNNVNSDNHAVIQETSVNSDIVMVTNSFNSTTSKGSFSSTSPMKLQIASDKLILLHEENKNDDFEISDELTTHLDATCQSSKITNLKKMEEYRTVKLVKEKSIGFGLSIKGGCEHGLPILISGLTKDGPADRSRQLFIGDAIVRIDDSVLTLTHTTHEEAIRLLKQAGVEVSLTVKHFKMVSPFLTKCWKKKQTLDEAGDLMVTSNNNVDLMVDEKLLTIVTKKEIICDSNFKSGPGKLEPQSCEGKIKKSKALSSKAVSSEKQKNVKNWIPLISIDLATCFVTKYVHDSDKIRPHGFEIRWLTAVDSQSKPIKSYPSTAFSSSSSGSASSSTSSTTSLSTPKSVDSGVGVGIKCASNSTITSVENPKEPLVVTKTYSSAIVICDNQEIYRKWFFNIDKSVKTVIHNRVKLLNSYLPGSEKIHFMGWISQGLPTTSSEPYRPCYHWYTRYLVLKGGDGLIYKKPPNGLLCHPTNDNSSLPCIRWSEGEPYLFKAHQLKLINQYYVVSNQVNM</sequence>
<dbReference type="InterPro" id="IPR015482">
    <property type="entry name" value="Syntrophin"/>
</dbReference>
<dbReference type="GO" id="GO:0005198">
    <property type="term" value="F:structural molecule activity"/>
    <property type="evidence" value="ECO:0007669"/>
    <property type="project" value="InterPro"/>
</dbReference>
<accession>T1KRX9</accession>
<evidence type="ECO:0000313" key="7">
    <source>
        <dbReference type="Proteomes" id="UP000015104"/>
    </source>
</evidence>
<organism evidence="6 7">
    <name type="scientific">Tetranychus urticae</name>
    <name type="common">Two-spotted spider mite</name>
    <dbReference type="NCBI Taxonomy" id="32264"/>
    <lineage>
        <taxon>Eukaryota</taxon>
        <taxon>Metazoa</taxon>
        <taxon>Ecdysozoa</taxon>
        <taxon>Arthropoda</taxon>
        <taxon>Chelicerata</taxon>
        <taxon>Arachnida</taxon>
        <taxon>Acari</taxon>
        <taxon>Acariformes</taxon>
        <taxon>Trombidiformes</taxon>
        <taxon>Prostigmata</taxon>
        <taxon>Eleutherengona</taxon>
        <taxon>Raphignathae</taxon>
        <taxon>Tetranychoidea</taxon>
        <taxon>Tetranychidae</taxon>
        <taxon>Tetranychus</taxon>
    </lineage>
</organism>
<dbReference type="STRING" id="32264.T1KRX9"/>
<dbReference type="GO" id="GO:0016010">
    <property type="term" value="C:dystrophin-associated glycoprotein complex"/>
    <property type="evidence" value="ECO:0007669"/>
    <property type="project" value="TreeGrafter"/>
</dbReference>
<dbReference type="Gene3D" id="2.30.42.10">
    <property type="match status" value="1"/>
</dbReference>
<dbReference type="Proteomes" id="UP000015104">
    <property type="component" value="Unassembled WGS sequence"/>
</dbReference>
<dbReference type="PANTHER" id="PTHR10554">
    <property type="entry name" value="SYNTROPHIN"/>
    <property type="match status" value="1"/>
</dbReference>
<comment type="subcellular location">
    <subcellularLocation>
        <location evidence="1">Cytoplasm</location>
        <location evidence="1">Cytoskeleton</location>
    </subcellularLocation>
</comment>
<dbReference type="PROSITE" id="PS50106">
    <property type="entry name" value="PDZ"/>
    <property type="match status" value="1"/>
</dbReference>
<dbReference type="InterPro" id="IPR036034">
    <property type="entry name" value="PDZ_sf"/>
</dbReference>
<dbReference type="PANTHER" id="PTHR10554:SF1">
    <property type="entry name" value="FI16515P1"/>
    <property type="match status" value="1"/>
</dbReference>
<protein>
    <recommendedName>
        <fullName evidence="5">PDZ domain-containing protein</fullName>
    </recommendedName>
</protein>
<dbReference type="InterPro" id="IPR001478">
    <property type="entry name" value="PDZ"/>
</dbReference>
<dbReference type="SMART" id="SM00228">
    <property type="entry name" value="PDZ"/>
    <property type="match status" value="1"/>
</dbReference>
<dbReference type="SUPFAM" id="SSF50156">
    <property type="entry name" value="PDZ domain-like"/>
    <property type="match status" value="1"/>
</dbReference>
<dbReference type="EMBL" id="CAEY01000421">
    <property type="status" value="NOT_ANNOTATED_CDS"/>
    <property type="molecule type" value="Genomic_DNA"/>
</dbReference>
<comment type="similarity">
    <text evidence="2">Belongs to the syntrophin family.</text>
</comment>
<dbReference type="HOGENOM" id="CLU_523094_0_0_1"/>
<feature type="compositionally biased region" description="Low complexity" evidence="4">
    <location>
        <begin position="326"/>
        <end position="353"/>
    </location>
</feature>
<dbReference type="AlphaFoldDB" id="T1KRX9"/>
<evidence type="ECO:0000256" key="4">
    <source>
        <dbReference type="SAM" id="MobiDB-lite"/>
    </source>
</evidence>
<feature type="domain" description="PDZ" evidence="5">
    <location>
        <begin position="103"/>
        <end position="188"/>
    </location>
</feature>
<keyword evidence="3" id="KW-0206">Cytoskeleton</keyword>
<feature type="region of interest" description="Disordered" evidence="4">
    <location>
        <begin position="326"/>
        <end position="355"/>
    </location>
</feature>
<dbReference type="Pfam" id="PF00595">
    <property type="entry name" value="PDZ"/>
    <property type="match status" value="1"/>
</dbReference>
<evidence type="ECO:0000256" key="2">
    <source>
        <dbReference type="ARBA" id="ARBA00010798"/>
    </source>
</evidence>
<reference evidence="6" key="2">
    <citation type="submission" date="2015-06" db="UniProtKB">
        <authorList>
            <consortium name="EnsemblMetazoa"/>
        </authorList>
    </citation>
    <scope>IDENTIFICATION</scope>
</reference>